<name>K5W453_PHACS</name>
<reference evidence="3 4" key="1">
    <citation type="journal article" date="2012" name="BMC Genomics">
        <title>Comparative genomics of the white-rot fungi, Phanerochaete carnosa and P. chrysosporium, to elucidate the genetic basis of the distinct wood types they colonize.</title>
        <authorList>
            <person name="Suzuki H."/>
            <person name="MacDonald J."/>
            <person name="Syed K."/>
            <person name="Salamov A."/>
            <person name="Hori C."/>
            <person name="Aerts A."/>
            <person name="Henrissat B."/>
            <person name="Wiebenga A."/>
            <person name="vanKuyk P.A."/>
            <person name="Barry K."/>
            <person name="Lindquist E."/>
            <person name="LaButti K."/>
            <person name="Lapidus A."/>
            <person name="Lucas S."/>
            <person name="Coutinho P."/>
            <person name="Gong Y."/>
            <person name="Samejima M."/>
            <person name="Mahadevan R."/>
            <person name="Abou-Zaid M."/>
            <person name="de Vries R.P."/>
            <person name="Igarashi K."/>
            <person name="Yadav J.S."/>
            <person name="Grigoriev I.V."/>
            <person name="Master E.R."/>
        </authorList>
    </citation>
    <scope>NUCLEOTIDE SEQUENCE [LARGE SCALE GENOMIC DNA]</scope>
    <source>
        <strain evidence="3 4">HHB-10118-sp</strain>
    </source>
</reference>
<dbReference type="HOGENOM" id="CLU_2590541_0_0_1"/>
<dbReference type="AlphaFoldDB" id="K5W453"/>
<keyword evidence="2" id="KW-1133">Transmembrane helix</keyword>
<keyword evidence="2" id="KW-0812">Transmembrane</keyword>
<dbReference type="KEGG" id="pco:PHACADRAFT_159771"/>
<dbReference type="GeneID" id="18909141"/>
<keyword evidence="2" id="KW-0472">Membrane</keyword>
<dbReference type="RefSeq" id="XP_007393980.1">
    <property type="nucleotide sequence ID" value="XM_007393918.1"/>
</dbReference>
<dbReference type="InParanoid" id="K5W453"/>
<gene>
    <name evidence="3" type="ORF">PHACADRAFT_159771</name>
</gene>
<evidence type="ECO:0000313" key="4">
    <source>
        <dbReference type="Proteomes" id="UP000008370"/>
    </source>
</evidence>
<dbReference type="EMBL" id="JH930470">
    <property type="protein sequence ID" value="EKM58678.1"/>
    <property type="molecule type" value="Genomic_DNA"/>
</dbReference>
<feature type="region of interest" description="Disordered" evidence="1">
    <location>
        <begin position="50"/>
        <end position="80"/>
    </location>
</feature>
<evidence type="ECO:0000313" key="3">
    <source>
        <dbReference type="EMBL" id="EKM58678.1"/>
    </source>
</evidence>
<evidence type="ECO:0000256" key="1">
    <source>
        <dbReference type="SAM" id="MobiDB-lite"/>
    </source>
</evidence>
<dbReference type="Proteomes" id="UP000008370">
    <property type="component" value="Unassembled WGS sequence"/>
</dbReference>
<feature type="transmembrane region" description="Helical" evidence="2">
    <location>
        <begin position="12"/>
        <end position="30"/>
    </location>
</feature>
<keyword evidence="4" id="KW-1185">Reference proteome</keyword>
<protein>
    <submittedName>
        <fullName evidence="3">Uncharacterized protein</fullName>
    </submittedName>
</protein>
<sequence>MSRGIGLLLDTVSPAAFVLYSTICLAVWSYKANGMSLRIRHLITSGDGAITPPDLSAPKQPDNEETHRVHETMDAAWSTK</sequence>
<accession>K5W453</accession>
<organism evidence="3 4">
    <name type="scientific">Phanerochaete carnosa (strain HHB-10118-sp)</name>
    <name type="common">White-rot fungus</name>
    <name type="synonym">Peniophora carnosa</name>
    <dbReference type="NCBI Taxonomy" id="650164"/>
    <lineage>
        <taxon>Eukaryota</taxon>
        <taxon>Fungi</taxon>
        <taxon>Dikarya</taxon>
        <taxon>Basidiomycota</taxon>
        <taxon>Agaricomycotina</taxon>
        <taxon>Agaricomycetes</taxon>
        <taxon>Polyporales</taxon>
        <taxon>Phanerochaetaceae</taxon>
        <taxon>Phanerochaete</taxon>
    </lineage>
</organism>
<evidence type="ECO:0000256" key="2">
    <source>
        <dbReference type="SAM" id="Phobius"/>
    </source>
</evidence>
<proteinExistence type="predicted"/>
<feature type="compositionally biased region" description="Basic and acidic residues" evidence="1">
    <location>
        <begin position="61"/>
        <end position="73"/>
    </location>
</feature>